<accession>A0AAE3M5V7</accession>
<evidence type="ECO:0000256" key="5">
    <source>
        <dbReference type="ARBA" id="ARBA00022827"/>
    </source>
</evidence>
<comment type="cofactor">
    <cofactor evidence="1">
        <name>FAD</name>
        <dbReference type="ChEBI" id="CHEBI:57692"/>
    </cofactor>
</comment>
<evidence type="ECO:0000256" key="4">
    <source>
        <dbReference type="ARBA" id="ARBA00022723"/>
    </source>
</evidence>
<dbReference type="GO" id="GO:0046872">
    <property type="term" value="F:metal ion binding"/>
    <property type="evidence" value="ECO:0007669"/>
    <property type="project" value="UniProtKB-KW"/>
</dbReference>
<gene>
    <name evidence="10" type="ORF">OM075_14580</name>
</gene>
<proteinExistence type="predicted"/>
<dbReference type="AlphaFoldDB" id="A0AAE3M5V7"/>
<evidence type="ECO:0000313" key="11">
    <source>
        <dbReference type="Proteomes" id="UP001209229"/>
    </source>
</evidence>
<dbReference type="InterPro" id="IPR050415">
    <property type="entry name" value="MRET"/>
</dbReference>
<evidence type="ECO:0000256" key="7">
    <source>
        <dbReference type="ARBA" id="ARBA00023004"/>
    </source>
</evidence>
<dbReference type="Gene3D" id="3.40.50.80">
    <property type="entry name" value="Nucleotide-binding domain of ferredoxin-NADP reductase (FNR) module"/>
    <property type="match status" value="1"/>
</dbReference>
<evidence type="ECO:0000256" key="8">
    <source>
        <dbReference type="ARBA" id="ARBA00023014"/>
    </source>
</evidence>
<evidence type="ECO:0000256" key="1">
    <source>
        <dbReference type="ARBA" id="ARBA00001974"/>
    </source>
</evidence>
<keyword evidence="2" id="KW-0285">Flavoprotein</keyword>
<keyword evidence="4" id="KW-0479">Metal-binding</keyword>
<dbReference type="Gene3D" id="2.40.30.10">
    <property type="entry name" value="Translation factors"/>
    <property type="match status" value="1"/>
</dbReference>
<dbReference type="Pfam" id="PF00175">
    <property type="entry name" value="NAD_binding_1"/>
    <property type="match status" value="1"/>
</dbReference>
<dbReference type="Pfam" id="PF00970">
    <property type="entry name" value="FAD_binding_6"/>
    <property type="match status" value="1"/>
</dbReference>
<dbReference type="InterPro" id="IPR017938">
    <property type="entry name" value="Riboflavin_synthase-like_b-brl"/>
</dbReference>
<dbReference type="Proteomes" id="UP001209229">
    <property type="component" value="Unassembled WGS sequence"/>
</dbReference>
<dbReference type="PRINTS" id="PR00410">
    <property type="entry name" value="PHEHYDRXLASE"/>
</dbReference>
<dbReference type="PROSITE" id="PS51384">
    <property type="entry name" value="FAD_FR"/>
    <property type="match status" value="1"/>
</dbReference>
<dbReference type="PANTHER" id="PTHR47354">
    <property type="entry name" value="NADH OXIDOREDUCTASE HCR"/>
    <property type="match status" value="1"/>
</dbReference>
<evidence type="ECO:0000259" key="9">
    <source>
        <dbReference type="PROSITE" id="PS51384"/>
    </source>
</evidence>
<dbReference type="InterPro" id="IPR039261">
    <property type="entry name" value="FNR_nucleotide-bd"/>
</dbReference>
<dbReference type="EMBL" id="JAPDPJ010000035">
    <property type="protein sequence ID" value="MCW3787699.1"/>
    <property type="molecule type" value="Genomic_DNA"/>
</dbReference>
<keyword evidence="6" id="KW-0560">Oxidoreductase</keyword>
<protein>
    <submittedName>
        <fullName evidence="10">FAD-binding oxidoreductase</fullName>
    </submittedName>
</protein>
<dbReference type="InterPro" id="IPR017927">
    <property type="entry name" value="FAD-bd_FR_type"/>
</dbReference>
<keyword evidence="7" id="KW-0408">Iron</keyword>
<dbReference type="PANTHER" id="PTHR47354:SF8">
    <property type="entry name" value="1,2-PHENYLACETYL-COA EPOXIDASE, SUBUNIT E"/>
    <property type="match status" value="1"/>
</dbReference>
<dbReference type="GO" id="GO:0050660">
    <property type="term" value="F:flavin adenine dinucleotide binding"/>
    <property type="evidence" value="ECO:0007669"/>
    <property type="project" value="TreeGrafter"/>
</dbReference>
<dbReference type="GO" id="GO:0051537">
    <property type="term" value="F:2 iron, 2 sulfur cluster binding"/>
    <property type="evidence" value="ECO:0007669"/>
    <property type="project" value="UniProtKB-KW"/>
</dbReference>
<keyword evidence="11" id="KW-1185">Reference proteome</keyword>
<dbReference type="SUPFAM" id="SSF52343">
    <property type="entry name" value="Ferredoxin reductase-like, C-terminal NADP-linked domain"/>
    <property type="match status" value="1"/>
</dbReference>
<evidence type="ECO:0000256" key="3">
    <source>
        <dbReference type="ARBA" id="ARBA00022714"/>
    </source>
</evidence>
<dbReference type="InterPro" id="IPR008333">
    <property type="entry name" value="Cbr1-like_FAD-bd_dom"/>
</dbReference>
<dbReference type="RefSeq" id="WP_301191263.1">
    <property type="nucleotide sequence ID" value="NZ_JAPDPJ010000035.1"/>
</dbReference>
<sequence>MPRKKIELFPHKVVRLTNVVSEVFTLSMERKFDFVPGQVVALAINNEHDPRLYSIASGTGEDVLTILFDIIDGGFLTPQLVQLKPGDEVYISEPFGKFIPGDEDMWWLATGTGIAPFISMVKSGIKLPEKLIHGSRTLDHFLFQELFHDKLGEKYLRFCTAEESPEVYSGRMTEWLKEQSGLPKEIKYYLCGNPNMVVEVRDLILSKGVDFNNIMAEIYF</sequence>
<reference evidence="10" key="1">
    <citation type="submission" date="2022-10" db="EMBL/GenBank/DDBJ databases">
        <authorList>
            <person name="Yu W.X."/>
        </authorList>
    </citation>
    <scope>NUCLEOTIDE SEQUENCE</scope>
    <source>
        <strain evidence="10">AAT</strain>
    </source>
</reference>
<evidence type="ECO:0000256" key="2">
    <source>
        <dbReference type="ARBA" id="ARBA00022630"/>
    </source>
</evidence>
<organism evidence="10 11">
    <name type="scientific">Plebeiibacterium sediminum</name>
    <dbReference type="NCBI Taxonomy" id="2992112"/>
    <lineage>
        <taxon>Bacteria</taxon>
        <taxon>Pseudomonadati</taxon>
        <taxon>Bacteroidota</taxon>
        <taxon>Bacteroidia</taxon>
        <taxon>Marinilabiliales</taxon>
        <taxon>Marinilabiliaceae</taxon>
        <taxon>Plebeiibacterium</taxon>
    </lineage>
</organism>
<keyword evidence="3" id="KW-0001">2Fe-2S</keyword>
<dbReference type="InterPro" id="IPR001433">
    <property type="entry name" value="OxRdtase_FAD/NAD-bd"/>
</dbReference>
<dbReference type="SUPFAM" id="SSF63380">
    <property type="entry name" value="Riboflavin synthase domain-like"/>
    <property type="match status" value="1"/>
</dbReference>
<keyword evidence="8" id="KW-0411">Iron-sulfur</keyword>
<name>A0AAE3M5V7_9BACT</name>
<evidence type="ECO:0000313" key="10">
    <source>
        <dbReference type="EMBL" id="MCW3787699.1"/>
    </source>
</evidence>
<feature type="domain" description="FAD-binding FR-type" evidence="9">
    <location>
        <begin position="6"/>
        <end position="101"/>
    </location>
</feature>
<comment type="caution">
    <text evidence="10">The sequence shown here is derived from an EMBL/GenBank/DDBJ whole genome shotgun (WGS) entry which is preliminary data.</text>
</comment>
<evidence type="ECO:0000256" key="6">
    <source>
        <dbReference type="ARBA" id="ARBA00023002"/>
    </source>
</evidence>
<dbReference type="GO" id="GO:0016491">
    <property type="term" value="F:oxidoreductase activity"/>
    <property type="evidence" value="ECO:0007669"/>
    <property type="project" value="UniProtKB-KW"/>
</dbReference>
<keyword evidence="5" id="KW-0274">FAD</keyword>